<keyword evidence="7" id="KW-1185">Reference proteome</keyword>
<dbReference type="InterPro" id="IPR000456">
    <property type="entry name" value="Ribosomal_bL17"/>
</dbReference>
<evidence type="ECO:0000256" key="2">
    <source>
        <dbReference type="ARBA" id="ARBA00022980"/>
    </source>
</evidence>
<dbReference type="NCBIfam" id="TIGR00059">
    <property type="entry name" value="L17"/>
    <property type="match status" value="1"/>
</dbReference>
<dbReference type="PANTHER" id="PTHR14413:SF16">
    <property type="entry name" value="LARGE RIBOSOMAL SUBUNIT PROTEIN BL17M"/>
    <property type="match status" value="1"/>
</dbReference>
<dbReference type="GO" id="GO:0006412">
    <property type="term" value="P:translation"/>
    <property type="evidence" value="ECO:0007669"/>
    <property type="project" value="InterPro"/>
</dbReference>
<accession>A0A1Y2AUK1</accession>
<dbReference type="AlphaFoldDB" id="A0A1Y2AUK1"/>
<evidence type="ECO:0000313" key="6">
    <source>
        <dbReference type="EMBL" id="ORY25950.1"/>
    </source>
</evidence>
<organism evidence="6 7">
    <name type="scientific">Naematelia encephala</name>
    <dbReference type="NCBI Taxonomy" id="71784"/>
    <lineage>
        <taxon>Eukaryota</taxon>
        <taxon>Fungi</taxon>
        <taxon>Dikarya</taxon>
        <taxon>Basidiomycota</taxon>
        <taxon>Agaricomycotina</taxon>
        <taxon>Tremellomycetes</taxon>
        <taxon>Tremellales</taxon>
        <taxon>Naemateliaceae</taxon>
        <taxon>Naematelia</taxon>
    </lineage>
</organism>
<dbReference type="Proteomes" id="UP000193986">
    <property type="component" value="Unassembled WGS sequence"/>
</dbReference>
<dbReference type="GO" id="GO:0003735">
    <property type="term" value="F:structural constituent of ribosome"/>
    <property type="evidence" value="ECO:0007669"/>
    <property type="project" value="InterPro"/>
</dbReference>
<dbReference type="STRING" id="71784.A0A1Y2AUK1"/>
<proteinExistence type="inferred from homology"/>
<dbReference type="InterPro" id="IPR036373">
    <property type="entry name" value="Ribosomal_bL17_sf"/>
</dbReference>
<evidence type="ECO:0000256" key="5">
    <source>
        <dbReference type="SAM" id="MobiDB-lite"/>
    </source>
</evidence>
<dbReference type="GO" id="GO:0005762">
    <property type="term" value="C:mitochondrial large ribosomal subunit"/>
    <property type="evidence" value="ECO:0007669"/>
    <property type="project" value="TreeGrafter"/>
</dbReference>
<keyword evidence="3 4" id="KW-0687">Ribonucleoprotein</keyword>
<evidence type="ECO:0000256" key="1">
    <source>
        <dbReference type="ARBA" id="ARBA00008777"/>
    </source>
</evidence>
<dbReference type="Pfam" id="PF01196">
    <property type="entry name" value="Ribosomal_L17"/>
    <property type="match status" value="1"/>
</dbReference>
<dbReference type="PANTHER" id="PTHR14413">
    <property type="entry name" value="RIBOSOMAL PROTEIN L17"/>
    <property type="match status" value="1"/>
</dbReference>
<comment type="similarity">
    <text evidence="1 4">Belongs to the bacterial ribosomal protein bL17 family.</text>
</comment>
<dbReference type="OrthoDB" id="275000at2759"/>
<dbReference type="FunCoup" id="A0A1Y2AUK1">
    <property type="interactions" value="189"/>
</dbReference>
<dbReference type="Gene3D" id="3.90.1030.10">
    <property type="entry name" value="Ribosomal protein L17"/>
    <property type="match status" value="1"/>
</dbReference>
<dbReference type="SUPFAM" id="SSF64263">
    <property type="entry name" value="Prokaryotic ribosomal protein L17"/>
    <property type="match status" value="1"/>
</dbReference>
<evidence type="ECO:0000256" key="4">
    <source>
        <dbReference type="RuleBase" id="RU000660"/>
    </source>
</evidence>
<evidence type="ECO:0000256" key="3">
    <source>
        <dbReference type="ARBA" id="ARBA00023274"/>
    </source>
</evidence>
<dbReference type="EMBL" id="MCFC01000052">
    <property type="protein sequence ID" value="ORY25950.1"/>
    <property type="molecule type" value="Genomic_DNA"/>
</dbReference>
<feature type="region of interest" description="Disordered" evidence="5">
    <location>
        <begin position="68"/>
        <end position="94"/>
    </location>
</feature>
<keyword evidence="2 4" id="KW-0689">Ribosomal protein</keyword>
<dbReference type="InParanoid" id="A0A1Y2AUK1"/>
<name>A0A1Y2AUK1_9TREE</name>
<reference evidence="6 7" key="1">
    <citation type="submission" date="2016-07" db="EMBL/GenBank/DDBJ databases">
        <title>Pervasive Adenine N6-methylation of Active Genes in Fungi.</title>
        <authorList>
            <consortium name="DOE Joint Genome Institute"/>
            <person name="Mondo S.J."/>
            <person name="Dannebaum R.O."/>
            <person name="Kuo R.C."/>
            <person name="Labutti K."/>
            <person name="Haridas S."/>
            <person name="Kuo A."/>
            <person name="Salamov A."/>
            <person name="Ahrendt S.R."/>
            <person name="Lipzen A."/>
            <person name="Sullivan W."/>
            <person name="Andreopoulos W.B."/>
            <person name="Clum A."/>
            <person name="Lindquist E."/>
            <person name="Daum C."/>
            <person name="Ramamoorthy G.K."/>
            <person name="Gryganskyi A."/>
            <person name="Culley D."/>
            <person name="Magnuson J.K."/>
            <person name="James T.Y."/>
            <person name="O'Malley M.A."/>
            <person name="Stajich J.E."/>
            <person name="Spatafora J.W."/>
            <person name="Visel A."/>
            <person name="Grigoriev I.V."/>
        </authorList>
    </citation>
    <scope>NUCLEOTIDE SEQUENCE [LARGE SCALE GENOMIC DNA]</scope>
    <source>
        <strain evidence="6 7">68-887.2</strain>
    </source>
</reference>
<evidence type="ECO:0000313" key="7">
    <source>
        <dbReference type="Proteomes" id="UP000193986"/>
    </source>
</evidence>
<sequence>MQHGRKLLRLQGKSPHNMSMMRNLVSALLHHEQIKTTYAKAKVAAQLADRFITLGKKNTVNARRTCQGFLRPPHRETAASKQHHKTPPPGPIGYPADSLDPETFDPPPTLFPKVFGTLAERYSERAGGYTRIVKYGRRQGDNAPHAIVCLVDGPRDVLFEMAARTAGREIAQYVTSTGAGLDGITALSDDVENWEGLADLTRKNLAKALKYRDAEAKRDLVRKAKEFADTVFVEEKALNGHRRPNPEYENLAFKDRSKESNPYVGKRHMAGERMSGMDVRHTGLGLARGDLGKIFNNRPKDRRPRFLSEAQVASAPV</sequence>
<gene>
    <name evidence="6" type="ORF">BCR39DRAFT_542693</name>
</gene>
<comment type="caution">
    <text evidence="6">The sequence shown here is derived from an EMBL/GenBank/DDBJ whole genome shotgun (WGS) entry which is preliminary data.</text>
</comment>
<protein>
    <submittedName>
        <fullName evidence="6">Ribosomal protein L17</fullName>
    </submittedName>
</protein>